<gene>
    <name evidence="1" type="ORF">BC936DRAFT_144722</name>
</gene>
<proteinExistence type="predicted"/>
<evidence type="ECO:0008006" key="3">
    <source>
        <dbReference type="Google" id="ProtNLM"/>
    </source>
</evidence>
<comment type="caution">
    <text evidence="1">The sequence shown here is derived from an EMBL/GenBank/DDBJ whole genome shotgun (WGS) entry which is preliminary data.</text>
</comment>
<keyword evidence="2" id="KW-1185">Reference proteome</keyword>
<protein>
    <recommendedName>
        <fullName evidence="3">F-box domain-containing protein</fullName>
    </recommendedName>
</protein>
<accession>A0A433DM38</accession>
<dbReference type="Proteomes" id="UP000268093">
    <property type="component" value="Unassembled WGS sequence"/>
</dbReference>
<evidence type="ECO:0000313" key="1">
    <source>
        <dbReference type="EMBL" id="RUP51899.1"/>
    </source>
</evidence>
<dbReference type="AlphaFoldDB" id="A0A433DM38"/>
<name>A0A433DM38_9FUNG</name>
<evidence type="ECO:0000313" key="2">
    <source>
        <dbReference type="Proteomes" id="UP000268093"/>
    </source>
</evidence>
<dbReference type="OrthoDB" id="2205570at2759"/>
<organism evidence="1 2">
    <name type="scientific">Jimgerdemannia flammicorona</name>
    <dbReference type="NCBI Taxonomy" id="994334"/>
    <lineage>
        <taxon>Eukaryota</taxon>
        <taxon>Fungi</taxon>
        <taxon>Fungi incertae sedis</taxon>
        <taxon>Mucoromycota</taxon>
        <taxon>Mucoromycotina</taxon>
        <taxon>Endogonomycetes</taxon>
        <taxon>Endogonales</taxon>
        <taxon>Endogonaceae</taxon>
        <taxon>Jimgerdemannia</taxon>
    </lineage>
</organism>
<sequence length="369" mass="41375">MILDLSGASMMGTLTSVPKTHYVMQKRRPSTVYPDSTPAMSTSHYFIPTELLVDIISHVTALEDLQSLLLVNRTCYRIVSQRCYTKVIFPDHAITPEDVLAFCAKYGRSLKTIKLPHTSSPLFHWSNRFFLDLLRLCPNVAFLQTMTDLSETQVKILLDNTRDATFLLTQTDAAQQAALGRAGTKYPRPASLPRMDCFREGKYVDCPLPCCGSLLTFPNDTDEQLNFLPFVRGGRKRTPDNTVVTHVTGYAHHPLALQNVILPNYGAELVVLYLNPYDILDAALAKLIAKQCPRIRAIFASEVKVEGLWMLLRACDSLVMVGCSAEGKGVEGVVRSVEKHKRVSCVHTEEPSKSNQHRRFWHVGVTPRK</sequence>
<dbReference type="EMBL" id="RBNI01000348">
    <property type="protein sequence ID" value="RUP51899.1"/>
    <property type="molecule type" value="Genomic_DNA"/>
</dbReference>
<reference evidence="1 2" key="1">
    <citation type="journal article" date="2018" name="New Phytol.">
        <title>Phylogenomics of Endogonaceae and evolution of mycorrhizas within Mucoromycota.</title>
        <authorList>
            <person name="Chang Y."/>
            <person name="Desiro A."/>
            <person name="Na H."/>
            <person name="Sandor L."/>
            <person name="Lipzen A."/>
            <person name="Clum A."/>
            <person name="Barry K."/>
            <person name="Grigoriev I.V."/>
            <person name="Martin F.M."/>
            <person name="Stajich J.E."/>
            <person name="Smith M.E."/>
            <person name="Bonito G."/>
            <person name="Spatafora J.W."/>
        </authorList>
    </citation>
    <scope>NUCLEOTIDE SEQUENCE [LARGE SCALE GENOMIC DNA]</scope>
    <source>
        <strain evidence="1 2">GMNB39</strain>
    </source>
</reference>